<sequence length="115" mass="11976">MRADPSTGPGPLSLQGATTYCCAAPQWVSLLWSLACTQHAAGTGTTRPASATNLAAAQSEGALQSPRRVLTEMGTRLEESAWRRNGGKIGQMTEGSGALLECDRHLDACGHAPPE</sequence>
<gene>
    <name evidence="1" type="ORF">NDU88_001078</name>
</gene>
<keyword evidence="2" id="KW-1185">Reference proteome</keyword>
<protein>
    <submittedName>
        <fullName evidence="1">Uncharacterized protein</fullName>
    </submittedName>
</protein>
<dbReference type="EMBL" id="JANPWB010000003">
    <property type="protein sequence ID" value="KAJ1197216.1"/>
    <property type="molecule type" value="Genomic_DNA"/>
</dbReference>
<accession>A0AAV7V9X0</accession>
<dbReference type="Proteomes" id="UP001066276">
    <property type="component" value="Chromosome 2_1"/>
</dbReference>
<proteinExistence type="predicted"/>
<evidence type="ECO:0000313" key="2">
    <source>
        <dbReference type="Proteomes" id="UP001066276"/>
    </source>
</evidence>
<evidence type="ECO:0000313" key="1">
    <source>
        <dbReference type="EMBL" id="KAJ1197216.1"/>
    </source>
</evidence>
<reference evidence="1" key="1">
    <citation type="journal article" date="2022" name="bioRxiv">
        <title>Sequencing and chromosome-scale assembly of the giantPleurodeles waltlgenome.</title>
        <authorList>
            <person name="Brown T."/>
            <person name="Elewa A."/>
            <person name="Iarovenko S."/>
            <person name="Subramanian E."/>
            <person name="Araus A.J."/>
            <person name="Petzold A."/>
            <person name="Susuki M."/>
            <person name="Suzuki K.-i.T."/>
            <person name="Hayashi T."/>
            <person name="Toyoda A."/>
            <person name="Oliveira C."/>
            <person name="Osipova E."/>
            <person name="Leigh N.D."/>
            <person name="Simon A."/>
            <person name="Yun M.H."/>
        </authorList>
    </citation>
    <scope>NUCLEOTIDE SEQUENCE</scope>
    <source>
        <strain evidence="1">20211129_DDA</strain>
        <tissue evidence="1">Liver</tissue>
    </source>
</reference>
<organism evidence="1 2">
    <name type="scientific">Pleurodeles waltl</name>
    <name type="common">Iberian ribbed newt</name>
    <dbReference type="NCBI Taxonomy" id="8319"/>
    <lineage>
        <taxon>Eukaryota</taxon>
        <taxon>Metazoa</taxon>
        <taxon>Chordata</taxon>
        <taxon>Craniata</taxon>
        <taxon>Vertebrata</taxon>
        <taxon>Euteleostomi</taxon>
        <taxon>Amphibia</taxon>
        <taxon>Batrachia</taxon>
        <taxon>Caudata</taxon>
        <taxon>Salamandroidea</taxon>
        <taxon>Salamandridae</taxon>
        <taxon>Pleurodelinae</taxon>
        <taxon>Pleurodeles</taxon>
    </lineage>
</organism>
<name>A0AAV7V9X0_PLEWA</name>
<comment type="caution">
    <text evidence="1">The sequence shown here is derived from an EMBL/GenBank/DDBJ whole genome shotgun (WGS) entry which is preliminary data.</text>
</comment>
<dbReference type="AlphaFoldDB" id="A0AAV7V9X0"/>